<evidence type="ECO:0000256" key="3">
    <source>
        <dbReference type="ARBA" id="ARBA00022679"/>
    </source>
</evidence>
<dbReference type="AlphaFoldDB" id="A0A9D9E5Z6"/>
<sequence>MKCRKYKRVYLICDCIALLLAWFTYSGFRYLLLPLESVYGNFWGFISSPRPLIGQFLYPAVFLFIFYLSGYYNKPLLKSRVGDFFITFISVLVGTLVILFISLLNKYIYTEYNYTLVAGLFCIVFILVFVSRIIITGRIIRLVANKKVGYKALIIGCGDNAVKLSEYLNGKGHVSGYIVKGCVRVGNEERKVASYSVYDMDELERVISEEQIDVLMVATTHGNNANMHEMINRLYRYDVPVLLEAGEYEMLYSKIKLSNIYGTPFIDICSCGLSESEKNIKRFFDVTFSFAALVLLSPLFLYLYVRLRFSEGKQVIYKQKRVGYMHREFVMYKFRTMVVEAESEGVPRLSDFNDARITKIGHWMRKYRIDELPQFWNVIKGDMSIVGPRPERAYFIERIVERAPYYNLLHQVRPGITSLGMVNYGYARNIDEMLQRLKYDIAYIENMSLLLDIKIILYTVRTVLTGKGI</sequence>
<feature type="transmembrane region" description="Helical" evidence="7">
    <location>
        <begin position="52"/>
        <end position="72"/>
    </location>
</feature>
<evidence type="ECO:0000256" key="5">
    <source>
        <dbReference type="ARBA" id="ARBA00022989"/>
    </source>
</evidence>
<proteinExistence type="inferred from homology"/>
<dbReference type="PANTHER" id="PTHR30576">
    <property type="entry name" value="COLANIC BIOSYNTHESIS UDP-GLUCOSE LIPID CARRIER TRANSFERASE"/>
    <property type="match status" value="1"/>
</dbReference>
<dbReference type="NCBIfam" id="TIGR03025">
    <property type="entry name" value="EPS_sugtrans"/>
    <property type="match status" value="1"/>
</dbReference>
<dbReference type="Pfam" id="PF13727">
    <property type="entry name" value="CoA_binding_3"/>
    <property type="match status" value="1"/>
</dbReference>
<keyword evidence="3 9" id="KW-0808">Transferase</keyword>
<accession>A0A9D9E5Z6</accession>
<keyword evidence="6 7" id="KW-0472">Membrane</keyword>
<protein>
    <submittedName>
        <fullName evidence="9">Sugar transferase</fullName>
    </submittedName>
</protein>
<dbReference type="GO" id="GO:0016020">
    <property type="term" value="C:membrane"/>
    <property type="evidence" value="ECO:0007669"/>
    <property type="project" value="UniProtKB-SubCell"/>
</dbReference>
<comment type="similarity">
    <text evidence="2">Belongs to the bacterial sugar transferase family.</text>
</comment>
<dbReference type="Pfam" id="PF02397">
    <property type="entry name" value="Bac_transf"/>
    <property type="match status" value="1"/>
</dbReference>
<comment type="caution">
    <text evidence="9">The sequence shown here is derived from an EMBL/GenBank/DDBJ whole genome shotgun (WGS) entry which is preliminary data.</text>
</comment>
<dbReference type="Proteomes" id="UP000823636">
    <property type="component" value="Unassembled WGS sequence"/>
</dbReference>
<comment type="subcellular location">
    <subcellularLocation>
        <location evidence="1">Membrane</location>
        <topology evidence="1">Multi-pass membrane protein</topology>
    </subcellularLocation>
</comment>
<reference evidence="9" key="1">
    <citation type="submission" date="2020-10" db="EMBL/GenBank/DDBJ databases">
        <authorList>
            <person name="Gilroy R."/>
        </authorList>
    </citation>
    <scope>NUCLEOTIDE SEQUENCE</scope>
    <source>
        <strain evidence="9">G3-4614</strain>
    </source>
</reference>
<feature type="transmembrane region" description="Helical" evidence="7">
    <location>
        <begin position="283"/>
        <end position="305"/>
    </location>
</feature>
<reference evidence="9" key="2">
    <citation type="journal article" date="2021" name="PeerJ">
        <title>Extensive microbial diversity within the chicken gut microbiome revealed by metagenomics and culture.</title>
        <authorList>
            <person name="Gilroy R."/>
            <person name="Ravi A."/>
            <person name="Getino M."/>
            <person name="Pursley I."/>
            <person name="Horton D.L."/>
            <person name="Alikhan N.F."/>
            <person name="Baker D."/>
            <person name="Gharbi K."/>
            <person name="Hall N."/>
            <person name="Watson M."/>
            <person name="Adriaenssens E.M."/>
            <person name="Foster-Nyarko E."/>
            <person name="Jarju S."/>
            <person name="Secka A."/>
            <person name="Antonio M."/>
            <person name="Oren A."/>
            <person name="Chaudhuri R.R."/>
            <person name="La Ragione R."/>
            <person name="Hildebrand F."/>
            <person name="Pallen M.J."/>
        </authorList>
    </citation>
    <scope>NUCLEOTIDE SEQUENCE</scope>
    <source>
        <strain evidence="9">G3-4614</strain>
    </source>
</reference>
<keyword evidence="5 7" id="KW-1133">Transmembrane helix</keyword>
<gene>
    <name evidence="9" type="ORF">IAC54_02150</name>
</gene>
<evidence type="ECO:0000259" key="8">
    <source>
        <dbReference type="Pfam" id="PF02397"/>
    </source>
</evidence>
<evidence type="ECO:0000256" key="7">
    <source>
        <dbReference type="SAM" id="Phobius"/>
    </source>
</evidence>
<dbReference type="InterPro" id="IPR017475">
    <property type="entry name" value="EPS_sugar_tfrase"/>
</dbReference>
<feature type="transmembrane region" description="Helical" evidence="7">
    <location>
        <begin position="116"/>
        <end position="135"/>
    </location>
</feature>
<dbReference type="PANTHER" id="PTHR30576:SF20">
    <property type="entry name" value="QUINOVOSAMINEPHOSPHOTRANSFERAE-RELATED"/>
    <property type="match status" value="1"/>
</dbReference>
<dbReference type="Gene3D" id="3.40.50.720">
    <property type="entry name" value="NAD(P)-binding Rossmann-like Domain"/>
    <property type="match status" value="1"/>
</dbReference>
<evidence type="ECO:0000256" key="6">
    <source>
        <dbReference type="ARBA" id="ARBA00023136"/>
    </source>
</evidence>
<feature type="transmembrane region" description="Helical" evidence="7">
    <location>
        <begin position="9"/>
        <end position="32"/>
    </location>
</feature>
<organism evidence="9 10">
    <name type="scientific">Candidatus Caccoplasma merdipullorum</name>
    <dbReference type="NCBI Taxonomy" id="2840718"/>
    <lineage>
        <taxon>Bacteria</taxon>
        <taxon>Pseudomonadati</taxon>
        <taxon>Bacteroidota</taxon>
        <taxon>Bacteroidia</taxon>
        <taxon>Bacteroidales</taxon>
        <taxon>Bacteroidaceae</taxon>
        <taxon>Bacteroidaceae incertae sedis</taxon>
        <taxon>Candidatus Caccoplasma</taxon>
    </lineage>
</organism>
<feature type="transmembrane region" description="Helical" evidence="7">
    <location>
        <begin position="84"/>
        <end position="104"/>
    </location>
</feature>
<dbReference type="InterPro" id="IPR003362">
    <property type="entry name" value="Bact_transf"/>
</dbReference>
<evidence type="ECO:0000313" key="9">
    <source>
        <dbReference type="EMBL" id="MBO8437684.1"/>
    </source>
</evidence>
<evidence type="ECO:0000313" key="10">
    <source>
        <dbReference type="Proteomes" id="UP000823636"/>
    </source>
</evidence>
<keyword evidence="4 7" id="KW-0812">Transmembrane</keyword>
<evidence type="ECO:0000256" key="1">
    <source>
        <dbReference type="ARBA" id="ARBA00004141"/>
    </source>
</evidence>
<dbReference type="EMBL" id="JADIMW010000022">
    <property type="protein sequence ID" value="MBO8437684.1"/>
    <property type="molecule type" value="Genomic_DNA"/>
</dbReference>
<dbReference type="GO" id="GO:0016780">
    <property type="term" value="F:phosphotransferase activity, for other substituted phosphate groups"/>
    <property type="evidence" value="ECO:0007669"/>
    <property type="project" value="TreeGrafter"/>
</dbReference>
<evidence type="ECO:0000256" key="2">
    <source>
        <dbReference type="ARBA" id="ARBA00006464"/>
    </source>
</evidence>
<feature type="domain" description="Bacterial sugar transferase" evidence="8">
    <location>
        <begin position="281"/>
        <end position="464"/>
    </location>
</feature>
<name>A0A9D9E5Z6_9BACT</name>
<evidence type="ECO:0000256" key="4">
    <source>
        <dbReference type="ARBA" id="ARBA00022692"/>
    </source>
</evidence>